<name>A0A4Z2E291_9TELE</name>
<organism evidence="1 2">
    <name type="scientific">Liparis tanakae</name>
    <name type="common">Tanaka's snailfish</name>
    <dbReference type="NCBI Taxonomy" id="230148"/>
    <lineage>
        <taxon>Eukaryota</taxon>
        <taxon>Metazoa</taxon>
        <taxon>Chordata</taxon>
        <taxon>Craniata</taxon>
        <taxon>Vertebrata</taxon>
        <taxon>Euteleostomi</taxon>
        <taxon>Actinopterygii</taxon>
        <taxon>Neopterygii</taxon>
        <taxon>Teleostei</taxon>
        <taxon>Neoteleostei</taxon>
        <taxon>Acanthomorphata</taxon>
        <taxon>Eupercaria</taxon>
        <taxon>Perciformes</taxon>
        <taxon>Cottioidei</taxon>
        <taxon>Cottales</taxon>
        <taxon>Liparidae</taxon>
        <taxon>Liparis</taxon>
    </lineage>
</organism>
<dbReference type="Proteomes" id="UP000314294">
    <property type="component" value="Unassembled WGS sequence"/>
</dbReference>
<reference evidence="1 2" key="1">
    <citation type="submission" date="2019-03" db="EMBL/GenBank/DDBJ databases">
        <title>First draft genome of Liparis tanakae, snailfish: a comprehensive survey of snailfish specific genes.</title>
        <authorList>
            <person name="Kim W."/>
            <person name="Song I."/>
            <person name="Jeong J.-H."/>
            <person name="Kim D."/>
            <person name="Kim S."/>
            <person name="Ryu S."/>
            <person name="Song J.Y."/>
            <person name="Lee S.K."/>
        </authorList>
    </citation>
    <scope>NUCLEOTIDE SEQUENCE [LARGE SCALE GENOMIC DNA]</scope>
    <source>
        <tissue evidence="1">Muscle</tissue>
    </source>
</reference>
<dbReference type="AlphaFoldDB" id="A0A4Z2E291"/>
<gene>
    <name evidence="1" type="ORF">EYF80_067394</name>
</gene>
<proteinExistence type="predicted"/>
<sequence length="60" mass="6637">MFSTLRLTCHKGLLSTCVRQCNGRDDRLLGDDVMRLGCEDRSPLAARRSLADEGNAALRT</sequence>
<keyword evidence="2" id="KW-1185">Reference proteome</keyword>
<accession>A0A4Z2E291</accession>
<evidence type="ECO:0000313" key="1">
    <source>
        <dbReference type="EMBL" id="TNN22492.1"/>
    </source>
</evidence>
<evidence type="ECO:0000313" key="2">
    <source>
        <dbReference type="Proteomes" id="UP000314294"/>
    </source>
</evidence>
<protein>
    <submittedName>
        <fullName evidence="1">Uncharacterized protein</fullName>
    </submittedName>
</protein>
<dbReference type="EMBL" id="SRLO01022188">
    <property type="protein sequence ID" value="TNN22492.1"/>
    <property type="molecule type" value="Genomic_DNA"/>
</dbReference>
<comment type="caution">
    <text evidence="1">The sequence shown here is derived from an EMBL/GenBank/DDBJ whole genome shotgun (WGS) entry which is preliminary data.</text>
</comment>